<accession>A0A7J7HAH2</accession>
<comment type="caution">
    <text evidence="2">The sequence shown here is derived from an EMBL/GenBank/DDBJ whole genome shotgun (WGS) entry which is preliminary data.</text>
</comment>
<proteinExistence type="predicted"/>
<dbReference type="EMBL" id="JACBKZ010000005">
    <property type="protein sequence ID" value="KAF5949930.1"/>
    <property type="molecule type" value="Genomic_DNA"/>
</dbReference>
<dbReference type="Proteomes" id="UP000593564">
    <property type="component" value="Unassembled WGS sequence"/>
</dbReference>
<organism evidence="2 3">
    <name type="scientific">Camellia sinensis</name>
    <name type="common">Tea plant</name>
    <name type="synonym">Thea sinensis</name>
    <dbReference type="NCBI Taxonomy" id="4442"/>
    <lineage>
        <taxon>Eukaryota</taxon>
        <taxon>Viridiplantae</taxon>
        <taxon>Streptophyta</taxon>
        <taxon>Embryophyta</taxon>
        <taxon>Tracheophyta</taxon>
        <taxon>Spermatophyta</taxon>
        <taxon>Magnoliopsida</taxon>
        <taxon>eudicotyledons</taxon>
        <taxon>Gunneridae</taxon>
        <taxon>Pentapetalae</taxon>
        <taxon>asterids</taxon>
        <taxon>Ericales</taxon>
        <taxon>Theaceae</taxon>
        <taxon>Camellia</taxon>
    </lineage>
</organism>
<evidence type="ECO:0000313" key="2">
    <source>
        <dbReference type="EMBL" id="KAF5949930.1"/>
    </source>
</evidence>
<dbReference type="InterPro" id="IPR015683">
    <property type="entry name" value="Ionotropic_Glu_rcpt"/>
</dbReference>
<reference evidence="3" key="1">
    <citation type="journal article" date="2020" name="Nat. Commun.">
        <title>Genome assembly of wild tea tree DASZ reveals pedigree and selection history of tea varieties.</title>
        <authorList>
            <person name="Zhang W."/>
            <person name="Zhang Y."/>
            <person name="Qiu H."/>
            <person name="Guo Y."/>
            <person name="Wan H."/>
            <person name="Zhang X."/>
            <person name="Scossa F."/>
            <person name="Alseekh S."/>
            <person name="Zhang Q."/>
            <person name="Wang P."/>
            <person name="Xu L."/>
            <person name="Schmidt M.H."/>
            <person name="Jia X."/>
            <person name="Li D."/>
            <person name="Zhu A."/>
            <person name="Guo F."/>
            <person name="Chen W."/>
            <person name="Ni D."/>
            <person name="Usadel B."/>
            <person name="Fernie A.R."/>
            <person name="Wen W."/>
        </authorList>
    </citation>
    <scope>NUCLEOTIDE SEQUENCE [LARGE SCALE GENOMIC DNA]</scope>
    <source>
        <strain evidence="3">cv. G240</strain>
    </source>
</reference>
<evidence type="ECO:0000256" key="1">
    <source>
        <dbReference type="SAM" id="Phobius"/>
    </source>
</evidence>
<sequence length="174" mass="20116">MRAVLFIDVIVAVGFELNSISPVVFPKGSPLVADVSRAVINITEGHKILDTEQQWFGNTTCSKRNSFTSNSLTLQSFVGLFSITGCVIVLFLIVYIVKYIYGNIDLHKRIWDSSTTTWFRFCALCMHFDQRDLSSYPFSKKIKNWNLMTLVDRFILVTRQAYQEILTPMKWYHQ</sequence>
<evidence type="ECO:0008006" key="4">
    <source>
        <dbReference type="Google" id="ProtNLM"/>
    </source>
</evidence>
<keyword evidence="3" id="KW-1185">Reference proteome</keyword>
<feature type="transmembrane region" description="Helical" evidence="1">
    <location>
        <begin position="77"/>
        <end position="101"/>
    </location>
</feature>
<dbReference type="PANTHER" id="PTHR18966">
    <property type="entry name" value="IONOTROPIC GLUTAMATE RECEPTOR"/>
    <property type="match status" value="1"/>
</dbReference>
<keyword evidence="1" id="KW-0472">Membrane</keyword>
<name>A0A7J7HAH2_CAMSI</name>
<protein>
    <recommendedName>
        <fullName evidence="4">Solute-binding protein family 3/N-terminal domain-containing protein</fullName>
    </recommendedName>
</protein>
<keyword evidence="1" id="KW-1133">Transmembrane helix</keyword>
<keyword evidence="1" id="KW-0812">Transmembrane</keyword>
<evidence type="ECO:0000313" key="3">
    <source>
        <dbReference type="Proteomes" id="UP000593564"/>
    </source>
</evidence>
<reference evidence="2 3" key="2">
    <citation type="submission" date="2020-07" db="EMBL/GenBank/DDBJ databases">
        <title>Genome assembly of wild tea tree DASZ reveals pedigree and selection history of tea varieties.</title>
        <authorList>
            <person name="Zhang W."/>
        </authorList>
    </citation>
    <scope>NUCLEOTIDE SEQUENCE [LARGE SCALE GENOMIC DNA]</scope>
    <source>
        <strain evidence="3">cv. G240</strain>
        <tissue evidence="2">Leaf</tissue>
    </source>
</reference>
<dbReference type="AlphaFoldDB" id="A0A7J7HAH2"/>
<gene>
    <name evidence="2" type="ORF">HYC85_011923</name>
</gene>